<keyword evidence="2" id="KW-0812">Transmembrane</keyword>
<accession>A0A5N5JUC4</accession>
<feature type="region of interest" description="Disordered" evidence="1">
    <location>
        <begin position="203"/>
        <end position="230"/>
    </location>
</feature>
<feature type="region of interest" description="Disordered" evidence="1">
    <location>
        <begin position="129"/>
        <end position="166"/>
    </location>
</feature>
<dbReference type="OrthoDB" id="9451445at2759"/>
<sequence length="265" mass="30102">MTEGWCYGTMSVSAQSKGHYCHKGLWEMTPDVLLLILALAACLTEPVHCKKDNGTRFPETEAQRTEERISVNVTHTPAVTNVTWNSTIAVDTQEEWFSGGAETYAQVTLEHISTTKLIPNVTRIKAPNTTTEVKRKSVPYTSFDNTTLENQNDEEQNNNTQEDDEQEEDKWKVFFIIIAVCMSLVLLLAAVVARLVITHRRRNKNTADPEKDDPYLDDEDGEKVPMPMFEDDMPSVMELEMEDIEKWMIKGGSDISMDSKQRHPS</sequence>
<dbReference type="InterPro" id="IPR053087">
    <property type="entry name" value="TMEM154-like"/>
</dbReference>
<dbReference type="PANTHER" id="PTHR36526">
    <property type="entry name" value="TRANSMEMBRANE PROTEIN 154"/>
    <property type="match status" value="1"/>
</dbReference>
<dbReference type="Proteomes" id="UP000327468">
    <property type="component" value="Chromosome 28"/>
</dbReference>
<comment type="caution">
    <text evidence="4">The sequence shown here is derived from an EMBL/GenBank/DDBJ whole genome shotgun (WGS) entry which is preliminary data.</text>
</comment>
<feature type="chain" id="PRO_5024344115" description="Transmembrane protein 154" evidence="3">
    <location>
        <begin position="50"/>
        <end position="265"/>
    </location>
</feature>
<reference evidence="4 5" key="1">
    <citation type="submission" date="2019-06" db="EMBL/GenBank/DDBJ databases">
        <title>A chromosome-scale genome assembly of the striped catfish, Pangasianodon hypophthalmus.</title>
        <authorList>
            <person name="Wen M."/>
            <person name="Zahm M."/>
            <person name="Roques C."/>
            <person name="Cabau C."/>
            <person name="Klopp C."/>
            <person name="Donnadieu C."/>
            <person name="Jouanno E."/>
            <person name="Avarre J.-C."/>
            <person name="Campet M."/>
            <person name="Ha T.T.T."/>
            <person name="Dugue R."/>
            <person name="Lampietro C."/>
            <person name="Louis A."/>
            <person name="Herpin A."/>
            <person name="Echchiki A."/>
            <person name="Berthelot C."/>
            <person name="Parey E."/>
            <person name="Roest-Crollius H."/>
            <person name="Braasch I."/>
            <person name="Postlethwait J."/>
            <person name="Bobe J."/>
            <person name="Montfort J."/>
            <person name="Bouchez O."/>
            <person name="Begum T."/>
            <person name="Schartl M."/>
            <person name="Guiguen Y."/>
        </authorList>
    </citation>
    <scope>NUCLEOTIDE SEQUENCE [LARGE SCALE GENOMIC DNA]</scope>
    <source>
        <strain evidence="4 5">Indonesia</strain>
        <tissue evidence="4">Blood</tissue>
    </source>
</reference>
<evidence type="ECO:0000256" key="2">
    <source>
        <dbReference type="SAM" id="Phobius"/>
    </source>
</evidence>
<dbReference type="PANTHER" id="PTHR36526:SF1">
    <property type="entry name" value="TRANSMEMBRANE PROTEIN 154"/>
    <property type="match status" value="1"/>
</dbReference>
<evidence type="ECO:0000313" key="5">
    <source>
        <dbReference type="Proteomes" id="UP000327468"/>
    </source>
</evidence>
<protein>
    <recommendedName>
        <fullName evidence="6">Transmembrane protein 154</fullName>
    </recommendedName>
</protein>
<evidence type="ECO:0000313" key="4">
    <source>
        <dbReference type="EMBL" id="KAB5518367.1"/>
    </source>
</evidence>
<name>A0A5N5JUC4_PANHP</name>
<dbReference type="EMBL" id="VFJC01000029">
    <property type="protein sequence ID" value="KAB5518367.1"/>
    <property type="molecule type" value="Genomic_DNA"/>
</dbReference>
<proteinExistence type="predicted"/>
<keyword evidence="2" id="KW-0472">Membrane</keyword>
<evidence type="ECO:0000256" key="3">
    <source>
        <dbReference type="SAM" id="SignalP"/>
    </source>
</evidence>
<dbReference type="AlphaFoldDB" id="A0A5N5JUC4"/>
<keyword evidence="3" id="KW-0732">Signal</keyword>
<feature type="signal peptide" evidence="3">
    <location>
        <begin position="1"/>
        <end position="49"/>
    </location>
</feature>
<evidence type="ECO:0008006" key="6">
    <source>
        <dbReference type="Google" id="ProtNLM"/>
    </source>
</evidence>
<evidence type="ECO:0000256" key="1">
    <source>
        <dbReference type="SAM" id="MobiDB-lite"/>
    </source>
</evidence>
<keyword evidence="5" id="KW-1185">Reference proteome</keyword>
<organism evidence="4 5">
    <name type="scientific">Pangasianodon hypophthalmus</name>
    <name type="common">Striped catfish</name>
    <name type="synonym">Helicophagus hypophthalmus</name>
    <dbReference type="NCBI Taxonomy" id="310915"/>
    <lineage>
        <taxon>Eukaryota</taxon>
        <taxon>Metazoa</taxon>
        <taxon>Chordata</taxon>
        <taxon>Craniata</taxon>
        <taxon>Vertebrata</taxon>
        <taxon>Euteleostomi</taxon>
        <taxon>Actinopterygii</taxon>
        <taxon>Neopterygii</taxon>
        <taxon>Teleostei</taxon>
        <taxon>Ostariophysi</taxon>
        <taxon>Siluriformes</taxon>
        <taxon>Pangasiidae</taxon>
        <taxon>Pangasianodon</taxon>
    </lineage>
</organism>
<feature type="transmembrane region" description="Helical" evidence="2">
    <location>
        <begin position="173"/>
        <end position="197"/>
    </location>
</feature>
<dbReference type="Pfam" id="PF15102">
    <property type="entry name" value="TMEM154"/>
    <property type="match status" value="1"/>
</dbReference>
<feature type="compositionally biased region" description="Basic and acidic residues" evidence="1">
    <location>
        <begin position="205"/>
        <end position="214"/>
    </location>
</feature>
<keyword evidence="2" id="KW-1133">Transmembrane helix</keyword>
<feature type="compositionally biased region" description="Acidic residues" evidence="1">
    <location>
        <begin position="151"/>
        <end position="166"/>
    </location>
</feature>
<dbReference type="InterPro" id="IPR028064">
    <property type="entry name" value="TMEM154"/>
</dbReference>
<gene>
    <name evidence="4" type="ORF">PHYPO_G00164960</name>
</gene>